<dbReference type="OrthoDB" id="3945559at2759"/>
<dbReference type="RefSeq" id="XP_044657280.1">
    <property type="nucleotide sequence ID" value="XM_044801345.1"/>
</dbReference>
<dbReference type="Pfam" id="PF11915">
    <property type="entry name" value="DUF3433"/>
    <property type="match status" value="1"/>
</dbReference>
<reference evidence="3 4" key="1">
    <citation type="submission" date="2021-01" db="EMBL/GenBank/DDBJ databases">
        <title>Cercospora kikuchii MAFF 305040 whole genome shotgun sequence.</title>
        <authorList>
            <person name="Kashiwa T."/>
            <person name="Suzuki T."/>
        </authorList>
    </citation>
    <scope>NUCLEOTIDE SEQUENCE [LARGE SCALE GENOMIC DNA]</scope>
    <source>
        <strain evidence="3 4">MAFF 305040</strain>
    </source>
</reference>
<feature type="transmembrane region" description="Helical" evidence="2">
    <location>
        <begin position="91"/>
        <end position="111"/>
    </location>
</feature>
<evidence type="ECO:0000313" key="4">
    <source>
        <dbReference type="Proteomes" id="UP000825890"/>
    </source>
</evidence>
<feature type="compositionally biased region" description="Basic residues" evidence="1">
    <location>
        <begin position="1"/>
        <end position="10"/>
    </location>
</feature>
<comment type="caution">
    <text evidence="3">The sequence shown here is derived from an EMBL/GenBank/DDBJ whole genome shotgun (WGS) entry which is preliminary data.</text>
</comment>
<gene>
    <name evidence="3" type="ORF">CKM354_000604800</name>
</gene>
<feature type="transmembrane region" description="Helical" evidence="2">
    <location>
        <begin position="199"/>
        <end position="217"/>
    </location>
</feature>
<feature type="compositionally biased region" description="Pro residues" evidence="1">
    <location>
        <begin position="662"/>
        <end position="671"/>
    </location>
</feature>
<feature type="transmembrane region" description="Helical" evidence="2">
    <location>
        <begin position="483"/>
        <end position="502"/>
    </location>
</feature>
<keyword evidence="2" id="KW-0472">Membrane</keyword>
<dbReference type="AlphaFoldDB" id="A0A9P3CQV5"/>
<dbReference type="Proteomes" id="UP000825890">
    <property type="component" value="Unassembled WGS sequence"/>
</dbReference>
<dbReference type="PANTHER" id="PTHR37544:SF3">
    <property type="entry name" value="SPRAY"/>
    <property type="match status" value="1"/>
</dbReference>
<dbReference type="PANTHER" id="PTHR37544">
    <property type="entry name" value="SPRAY-RELATED"/>
    <property type="match status" value="1"/>
</dbReference>
<dbReference type="GeneID" id="68291623"/>
<feature type="region of interest" description="Disordered" evidence="1">
    <location>
        <begin position="649"/>
        <end position="671"/>
    </location>
</feature>
<sequence>MQQLRRRHTANHYDEEEDQAPEGTQFRAEQEPRYEPIDPPKGYSPLDFCPAMLKPAATIALSIFYAGIAAAIAVIILAPDSRGPYLIRSDSYYFAASYGPGLLAAISSFLYKITIQEFLRMLPYINMSNPGHNSMAYRTVLAMYWPLLYTKNTSGTRTIFVLNVVTAFLLSYKAAVFEVVNTGTTWNLYIHTWAAAPLILYYSVVSVLMAYMTCWLWNRGTGLRKDWDPECIADIMALFCHFDMDLDEIKSNTGYLPCITRRCENYHYRLGYWKTEIKAGESISTSIVYGIRTDPTFIPSLNLYGRENKWQGRVRKRLSAHWPSPYIFAPWADLGFWLAATFVLISFGMCALIAISGYLRTGFVLSEDWTVQKLDPIANQSLVIAASNATLNILSGAFTNPQGSRLATENPLGFQYFLVFRILPLVVVCQCFPWWYQTDAWFRWMQPFYNMSRQNTTAEESLLLDYLNKTPFYVTAHAFKNGYWKAFVFSLLGSSVDFLQLFPYGSWTIGAAGRLLIGRFSITAFSVTWALVILTGMAMVWSYPTGMRRIPRPRITLLDLWLMCHKSHVSTFDESRKCTPKRSKLLHHAAISARMNTYRLGILQSADGLERIGFDVHGEREDEQDTGYVRVAHARGSWLRRLWHTMSAKSKKPSVQRAPTLPVSPPPHGSR</sequence>
<accession>A0A9P3CQV5</accession>
<protein>
    <submittedName>
        <fullName evidence="3">Uncharacterized protein</fullName>
    </submittedName>
</protein>
<keyword evidence="2" id="KW-0812">Transmembrane</keyword>
<dbReference type="EMBL" id="BOLY01000003">
    <property type="protein sequence ID" value="GIZ42793.1"/>
    <property type="molecule type" value="Genomic_DNA"/>
</dbReference>
<keyword evidence="2" id="KW-1133">Transmembrane helix</keyword>
<organism evidence="3 4">
    <name type="scientific">Cercospora kikuchii</name>
    <dbReference type="NCBI Taxonomy" id="84275"/>
    <lineage>
        <taxon>Eukaryota</taxon>
        <taxon>Fungi</taxon>
        <taxon>Dikarya</taxon>
        <taxon>Ascomycota</taxon>
        <taxon>Pezizomycotina</taxon>
        <taxon>Dothideomycetes</taxon>
        <taxon>Dothideomycetidae</taxon>
        <taxon>Mycosphaerellales</taxon>
        <taxon>Mycosphaerellaceae</taxon>
        <taxon>Cercospora</taxon>
    </lineage>
</organism>
<feature type="transmembrane region" description="Helical" evidence="2">
    <location>
        <begin position="159"/>
        <end position="179"/>
    </location>
</feature>
<feature type="transmembrane region" description="Helical" evidence="2">
    <location>
        <begin position="56"/>
        <end position="79"/>
    </location>
</feature>
<keyword evidence="4" id="KW-1185">Reference proteome</keyword>
<name>A0A9P3CQV5_9PEZI</name>
<evidence type="ECO:0000256" key="2">
    <source>
        <dbReference type="SAM" id="Phobius"/>
    </source>
</evidence>
<feature type="transmembrane region" description="Helical" evidence="2">
    <location>
        <begin position="414"/>
        <end position="436"/>
    </location>
</feature>
<feature type="region of interest" description="Disordered" evidence="1">
    <location>
        <begin position="1"/>
        <end position="34"/>
    </location>
</feature>
<evidence type="ECO:0000256" key="1">
    <source>
        <dbReference type="SAM" id="MobiDB-lite"/>
    </source>
</evidence>
<proteinExistence type="predicted"/>
<feature type="transmembrane region" description="Helical" evidence="2">
    <location>
        <begin position="334"/>
        <end position="359"/>
    </location>
</feature>
<evidence type="ECO:0000313" key="3">
    <source>
        <dbReference type="EMBL" id="GIZ42793.1"/>
    </source>
</evidence>
<feature type="transmembrane region" description="Helical" evidence="2">
    <location>
        <begin position="522"/>
        <end position="544"/>
    </location>
</feature>
<dbReference type="InterPro" id="IPR021840">
    <property type="entry name" value="DUF3433"/>
</dbReference>